<comment type="caution">
    <text evidence="10">The sequence shown here is derived from an EMBL/GenBank/DDBJ whole genome shotgun (WGS) entry which is preliminary data.</text>
</comment>
<organism evidence="10 11">
    <name type="scientific">Caballeronia hypogeia</name>
    <dbReference type="NCBI Taxonomy" id="1777140"/>
    <lineage>
        <taxon>Bacteria</taxon>
        <taxon>Pseudomonadati</taxon>
        <taxon>Pseudomonadota</taxon>
        <taxon>Betaproteobacteria</taxon>
        <taxon>Burkholderiales</taxon>
        <taxon>Burkholderiaceae</taxon>
        <taxon>Caballeronia</taxon>
    </lineage>
</organism>
<dbReference type="Pfam" id="PF00528">
    <property type="entry name" value="BPD_transp_1"/>
    <property type="match status" value="1"/>
</dbReference>
<dbReference type="EMBL" id="FCOA02000031">
    <property type="protein sequence ID" value="SAK87771.1"/>
    <property type="molecule type" value="Genomic_DNA"/>
</dbReference>
<keyword evidence="11" id="KW-1185">Reference proteome</keyword>
<accession>A0A158CZV3</accession>
<dbReference type="InterPro" id="IPR035906">
    <property type="entry name" value="MetI-like_sf"/>
</dbReference>
<dbReference type="SUPFAM" id="SSF161098">
    <property type="entry name" value="MetI-like"/>
    <property type="match status" value="1"/>
</dbReference>
<dbReference type="GO" id="GO:0005886">
    <property type="term" value="C:plasma membrane"/>
    <property type="evidence" value="ECO:0007669"/>
    <property type="project" value="UniProtKB-SubCell"/>
</dbReference>
<evidence type="ECO:0000256" key="3">
    <source>
        <dbReference type="ARBA" id="ARBA00022448"/>
    </source>
</evidence>
<feature type="transmembrane region" description="Helical" evidence="8">
    <location>
        <begin position="301"/>
        <end position="322"/>
    </location>
</feature>
<evidence type="ECO:0000313" key="10">
    <source>
        <dbReference type="EMBL" id="SAK87771.1"/>
    </source>
</evidence>
<dbReference type="PANTHER" id="PTHR42929">
    <property type="entry name" value="INNER MEMBRANE ABC TRANSPORTER PERMEASE PROTEIN YDCU-RELATED-RELATED"/>
    <property type="match status" value="1"/>
</dbReference>
<evidence type="ECO:0000256" key="4">
    <source>
        <dbReference type="ARBA" id="ARBA00022475"/>
    </source>
</evidence>
<evidence type="ECO:0000256" key="6">
    <source>
        <dbReference type="ARBA" id="ARBA00022989"/>
    </source>
</evidence>
<dbReference type="Gene3D" id="1.10.3720.10">
    <property type="entry name" value="MetI-like"/>
    <property type="match status" value="1"/>
</dbReference>
<reference evidence="10" key="1">
    <citation type="submission" date="2016-01" db="EMBL/GenBank/DDBJ databases">
        <authorList>
            <person name="Peeters C."/>
        </authorList>
    </citation>
    <scope>NUCLEOTIDE SEQUENCE</scope>
    <source>
        <strain evidence="10">LMG 29322</strain>
    </source>
</reference>
<evidence type="ECO:0000256" key="7">
    <source>
        <dbReference type="ARBA" id="ARBA00023136"/>
    </source>
</evidence>
<keyword evidence="4" id="KW-1003">Cell membrane</keyword>
<feature type="transmembrane region" description="Helical" evidence="8">
    <location>
        <begin position="247"/>
        <end position="273"/>
    </location>
</feature>
<keyword evidence="3 8" id="KW-0813">Transport</keyword>
<keyword evidence="6 8" id="KW-1133">Transmembrane helix</keyword>
<evidence type="ECO:0000256" key="2">
    <source>
        <dbReference type="ARBA" id="ARBA00007069"/>
    </source>
</evidence>
<dbReference type="CDD" id="cd06261">
    <property type="entry name" value="TM_PBP2"/>
    <property type="match status" value="1"/>
</dbReference>
<dbReference type="PANTHER" id="PTHR42929:SF5">
    <property type="entry name" value="ABC TRANSPORTER PERMEASE PROTEIN"/>
    <property type="match status" value="1"/>
</dbReference>
<comment type="similarity">
    <text evidence="2">Belongs to the binding-protein-dependent transport system permease family. CysTW subfamily.</text>
</comment>
<feature type="transmembrane region" description="Helical" evidence="8">
    <location>
        <begin position="398"/>
        <end position="421"/>
    </location>
</feature>
<evidence type="ECO:0000256" key="5">
    <source>
        <dbReference type="ARBA" id="ARBA00022692"/>
    </source>
</evidence>
<proteinExistence type="inferred from homology"/>
<gene>
    <name evidence="10" type="ORF">AWB79_06232</name>
</gene>
<keyword evidence="7 8" id="KW-0472">Membrane</keyword>
<dbReference type="GO" id="GO:0055085">
    <property type="term" value="P:transmembrane transport"/>
    <property type="evidence" value="ECO:0007669"/>
    <property type="project" value="InterPro"/>
</dbReference>
<comment type="subcellular location">
    <subcellularLocation>
        <location evidence="1 8">Cell membrane</location>
        <topology evidence="1 8">Multi-pass membrane protein</topology>
    </subcellularLocation>
</comment>
<evidence type="ECO:0000259" key="9">
    <source>
        <dbReference type="PROSITE" id="PS50928"/>
    </source>
</evidence>
<keyword evidence="5 8" id="KW-0812">Transmembrane</keyword>
<evidence type="ECO:0000256" key="1">
    <source>
        <dbReference type="ARBA" id="ARBA00004651"/>
    </source>
</evidence>
<evidence type="ECO:0000256" key="8">
    <source>
        <dbReference type="RuleBase" id="RU363032"/>
    </source>
</evidence>
<feature type="transmembrane region" description="Helical" evidence="8">
    <location>
        <begin position="219"/>
        <end position="240"/>
    </location>
</feature>
<dbReference type="AlphaFoldDB" id="A0A158CZV3"/>
<feature type="domain" description="ABC transmembrane type-1" evidence="9">
    <location>
        <begin position="215"/>
        <end position="421"/>
    </location>
</feature>
<evidence type="ECO:0000313" key="11">
    <source>
        <dbReference type="Proteomes" id="UP000054851"/>
    </source>
</evidence>
<dbReference type="InterPro" id="IPR000515">
    <property type="entry name" value="MetI-like"/>
</dbReference>
<dbReference type="STRING" id="1777140.AWB79_06232"/>
<sequence>MISDVVSNSTDGRSSAKVLPGCNEVSVPAALLKRSLRQAERRGHLRAYALIAPLFLFVLLSFVLPLGTILVRSFHNTTVPEGLANTINAVRAWNGTRQETPPEPVYAALATDMKIAARDQTTGDIAARLNIEQSGLRAAFMKASRRVNARDEGPWKEVFVGADPAWGETPVWGTIRNLASSNNDLFLLSALDMRRDTAGSIVMQPSAERVYVDVFLRTAGISIMVTLMCLALGFPISYLLAHSKDRVANLLLILVLLPFWTSLLVRTTAWIVLLQENGVINSFLKSVGLISSPVPMMFNRFGVVIAMTHILLPFTILPMYSVMRQIPSSYVRAARSLGASPTTCFLRVYLPQCVPGMSAGALLVFILALGYYITPALLGGAGDQMVSYFIADNLTRSLNWGLAAALGALLLVAVLALYYVYDRFVGITNMRLA</sequence>
<name>A0A158CZV3_9BURK</name>
<dbReference type="Proteomes" id="UP000054851">
    <property type="component" value="Unassembled WGS sequence"/>
</dbReference>
<dbReference type="PROSITE" id="PS50928">
    <property type="entry name" value="ABC_TM1"/>
    <property type="match status" value="1"/>
</dbReference>
<dbReference type="OrthoDB" id="9808619at2"/>
<feature type="transmembrane region" description="Helical" evidence="8">
    <location>
        <begin position="357"/>
        <end position="378"/>
    </location>
</feature>
<feature type="transmembrane region" description="Helical" evidence="8">
    <location>
        <begin position="47"/>
        <end position="71"/>
    </location>
</feature>
<protein>
    <submittedName>
        <fullName evidence="10">Binding-protein-dependent transport systems inner membrane component</fullName>
    </submittedName>
</protein>
<dbReference type="RefSeq" id="WP_082862525.1">
    <property type="nucleotide sequence ID" value="NZ_FCOA02000031.1"/>
</dbReference>